<dbReference type="GeneID" id="59262155"/>
<name>A0A8H6AQF0_9HELO</name>
<proteinExistence type="predicted"/>
<comment type="caution">
    <text evidence="1">The sequence shown here is derived from an EMBL/GenBank/DDBJ whole genome shotgun (WGS) entry which is preliminary data.</text>
</comment>
<sequence length="71" mass="7995">MAVFSPLLKWLRTYVPKITIGYSARTSQSANNKLDGSSLDDERIGSYDILHTLYIVRGDKFTPRSSSQATR</sequence>
<evidence type="ECO:0000313" key="1">
    <source>
        <dbReference type="EMBL" id="KAF5871579.1"/>
    </source>
</evidence>
<dbReference type="EMBL" id="JABFCT010000012">
    <property type="protein sequence ID" value="KAF5871579.1"/>
    <property type="molecule type" value="Genomic_DNA"/>
</dbReference>
<dbReference type="Proteomes" id="UP000531561">
    <property type="component" value="Unassembled WGS sequence"/>
</dbReference>
<evidence type="ECO:0000313" key="2">
    <source>
        <dbReference type="Proteomes" id="UP000531561"/>
    </source>
</evidence>
<accession>A0A8H6AQF0</accession>
<organism evidence="1 2">
    <name type="scientific">Botrytis fragariae</name>
    <dbReference type="NCBI Taxonomy" id="1964551"/>
    <lineage>
        <taxon>Eukaryota</taxon>
        <taxon>Fungi</taxon>
        <taxon>Dikarya</taxon>
        <taxon>Ascomycota</taxon>
        <taxon>Pezizomycotina</taxon>
        <taxon>Leotiomycetes</taxon>
        <taxon>Helotiales</taxon>
        <taxon>Sclerotiniaceae</taxon>
        <taxon>Botrytis</taxon>
    </lineage>
</organism>
<dbReference type="RefSeq" id="XP_037190526.1">
    <property type="nucleotide sequence ID" value="XM_037338463.1"/>
</dbReference>
<dbReference type="OrthoDB" id="10401395at2759"/>
<dbReference type="AlphaFoldDB" id="A0A8H6AQF0"/>
<protein>
    <submittedName>
        <fullName evidence="1">Uncharacterized protein</fullName>
    </submittedName>
</protein>
<reference evidence="1 2" key="1">
    <citation type="journal article" date="2020" name="Phytopathology">
        <title>A high-quality genome resource of Botrytis fragariae, a new and rapidly spreading fungal pathogen causing strawberry gray mold in the U.S.A.</title>
        <authorList>
            <person name="Wu Y."/>
            <person name="Saski C.A."/>
            <person name="Schnabel G."/>
            <person name="Xiao S."/>
            <person name="Hu M."/>
        </authorList>
    </citation>
    <scope>NUCLEOTIDE SEQUENCE [LARGE SCALE GENOMIC DNA]</scope>
    <source>
        <strain evidence="1 2">BVB16</strain>
    </source>
</reference>
<gene>
    <name evidence="1" type="ORF">Bfra_008098</name>
</gene>
<keyword evidence="2" id="KW-1185">Reference proteome</keyword>